<dbReference type="InterPro" id="IPR036412">
    <property type="entry name" value="HAD-like_sf"/>
</dbReference>
<dbReference type="RefSeq" id="WP_116104782.1">
    <property type="nucleotide sequence ID" value="NZ_CP079698.1"/>
</dbReference>
<dbReference type="PANTHER" id="PTHR18901:SF38">
    <property type="entry name" value="PSEUDOURIDINE-5'-PHOSPHATASE"/>
    <property type="match status" value="1"/>
</dbReference>
<dbReference type="PANTHER" id="PTHR18901">
    <property type="entry name" value="2-DEOXYGLUCOSE-6-PHOSPHATE PHOSPHATASE 2"/>
    <property type="match status" value="1"/>
</dbReference>
<dbReference type="NCBIfam" id="TIGR01509">
    <property type="entry name" value="HAD-SF-IA-v3"/>
    <property type="match status" value="1"/>
</dbReference>
<protein>
    <submittedName>
        <fullName evidence="1">HAD family phosphatase</fullName>
    </submittedName>
</protein>
<accession>A0ABU4C1B0</accession>
<dbReference type="SFLD" id="SFLDS00003">
    <property type="entry name" value="Haloacid_Dehalogenase"/>
    <property type="match status" value="1"/>
</dbReference>
<dbReference type="Gene3D" id="3.40.50.1000">
    <property type="entry name" value="HAD superfamily/HAD-like"/>
    <property type="match status" value="1"/>
</dbReference>
<gene>
    <name evidence="1" type="ORF">R3Q16_27055</name>
</gene>
<evidence type="ECO:0000313" key="2">
    <source>
        <dbReference type="Proteomes" id="UP001185927"/>
    </source>
</evidence>
<dbReference type="CDD" id="cd07505">
    <property type="entry name" value="HAD_BPGM-like"/>
    <property type="match status" value="1"/>
</dbReference>
<dbReference type="Pfam" id="PF00702">
    <property type="entry name" value="Hydrolase"/>
    <property type="match status" value="1"/>
</dbReference>
<name>A0ABU4C1B0_RHOGO</name>
<dbReference type="Proteomes" id="UP001185927">
    <property type="component" value="Unassembled WGS sequence"/>
</dbReference>
<dbReference type="SFLD" id="SFLDG01129">
    <property type="entry name" value="C1.5:_HAD__Beta-PGM__Phosphata"/>
    <property type="match status" value="1"/>
</dbReference>
<keyword evidence="2" id="KW-1185">Reference proteome</keyword>
<dbReference type="Gene3D" id="1.10.150.240">
    <property type="entry name" value="Putative phosphatase, domain 2"/>
    <property type="match status" value="1"/>
</dbReference>
<dbReference type="InterPro" id="IPR023198">
    <property type="entry name" value="PGP-like_dom2"/>
</dbReference>
<sequence length="229" mass="23993">MLQAVFWDMDGTLVDTEPSWFAAERALMSRYGVEWSDEQATALVGKALPDSAAILRAAGADLTIREIVDELVAAVVAGVRQSIEWRPGARELLAQVRDAGIPSVLVTMSEAPLAEAVASALPPGTFQLMVTGDMVEHGKPHPEPYLRARTDLSALTGPISMDQVVAIEDSIPGLASAIAAGAVAVGVPNMVSLKEDPGVVLWATLAGKSVTDLEELVAGRAASLELQSI</sequence>
<dbReference type="SUPFAM" id="SSF56784">
    <property type="entry name" value="HAD-like"/>
    <property type="match status" value="1"/>
</dbReference>
<dbReference type="InterPro" id="IPR023214">
    <property type="entry name" value="HAD_sf"/>
</dbReference>
<dbReference type="InterPro" id="IPR006439">
    <property type="entry name" value="HAD-SF_hydro_IA"/>
</dbReference>
<reference evidence="1 2" key="1">
    <citation type="submission" date="2023-10" db="EMBL/GenBank/DDBJ databases">
        <title>Development of a sustainable strategy for remediation of hydrocarbon-contaminated territories based on the waste exchange concept.</title>
        <authorList>
            <person name="Krivoruchko A."/>
        </authorList>
    </citation>
    <scope>NUCLEOTIDE SEQUENCE [LARGE SCALE GENOMIC DNA]</scope>
    <source>
        <strain evidence="1 2">IEGM 1203</strain>
    </source>
</reference>
<dbReference type="EMBL" id="JAWLKB010000016">
    <property type="protein sequence ID" value="MDV6270290.1"/>
    <property type="molecule type" value="Genomic_DNA"/>
</dbReference>
<proteinExistence type="predicted"/>
<comment type="caution">
    <text evidence="1">The sequence shown here is derived from an EMBL/GenBank/DDBJ whole genome shotgun (WGS) entry which is preliminary data.</text>
</comment>
<evidence type="ECO:0000313" key="1">
    <source>
        <dbReference type="EMBL" id="MDV6270290.1"/>
    </source>
</evidence>
<organism evidence="1 2">
    <name type="scientific">Rhodococcus globerulus</name>
    <dbReference type="NCBI Taxonomy" id="33008"/>
    <lineage>
        <taxon>Bacteria</taxon>
        <taxon>Bacillati</taxon>
        <taxon>Actinomycetota</taxon>
        <taxon>Actinomycetes</taxon>
        <taxon>Mycobacteriales</taxon>
        <taxon>Nocardiaceae</taxon>
        <taxon>Rhodococcus</taxon>
    </lineage>
</organism>